<dbReference type="InParanoid" id="A8Y085"/>
<feature type="region of interest" description="Disordered" evidence="1">
    <location>
        <begin position="666"/>
        <end position="685"/>
    </location>
</feature>
<dbReference type="AlphaFoldDB" id="A8Y085"/>
<gene>
    <name evidence="3 5" type="ORF">CBG21625</name>
    <name evidence="3" type="ORF">CBG_21625</name>
</gene>
<evidence type="ECO:0000313" key="3">
    <source>
        <dbReference type="EMBL" id="CAP38375.2"/>
    </source>
</evidence>
<dbReference type="HOGENOM" id="CLU_384186_0_0_1"/>
<feature type="compositionally biased region" description="Polar residues" evidence="1">
    <location>
        <begin position="671"/>
        <end position="685"/>
    </location>
</feature>
<dbReference type="Proteomes" id="UP000008549">
    <property type="component" value="Unassembled WGS sequence"/>
</dbReference>
<evidence type="ECO:0000313" key="4">
    <source>
        <dbReference type="Proteomes" id="UP000008549"/>
    </source>
</evidence>
<proteinExistence type="predicted"/>
<dbReference type="OMA" id="FICACTV"/>
<name>A8Y085_CAEBR</name>
<protein>
    <submittedName>
        <fullName evidence="3">Protein CBG21625</fullName>
    </submittedName>
</protein>
<dbReference type="PANTHER" id="PTHR35574">
    <property type="entry name" value="PUTATIVE-RELATED"/>
    <property type="match status" value="1"/>
</dbReference>
<evidence type="ECO:0000313" key="5">
    <source>
        <dbReference type="WormBase" id="CBG21625a"/>
    </source>
</evidence>
<sequence>MIDAAPPSSTKCSRKTALAIHFTLSLIAFLLCLLGLISPSWQQVNLENGRTEHHHGLWLDCKRDYSFDYGRSREYYETLYRIPNTNLNFPIFSRRDMQGSPFAAFFLPQLQCVYKFDYYIDQEDLYDHNHDENRIQNDAYQHLFLGWKIAALVGVGVGVLFAGCAVLMGVCAFCHRTFICACTVVITIATLLSILGNAIFYFWGNTQDNKVIKEEDENETYEQILGWAFYCHLLGTLLLGFCSIMGCCVTSISTSKSTSQLVSIELVENGDGSELLSSNGQNFKRSFSAVYRVDSSALRQWEKSYLKNAMDKGDVDQSFKRTASVPNFSKNHRKSRRAKRQQSGHDFFSSTSNITEISHFGSNITMNTQMTQQTRDTTQTAPAAVPCPVPPGPKPLKSALKTPTQVRRDLIIAPPEPAVNTYEYCDSTIGVSSFLGSRTPTRPNHPYDEVYETIPGEDYLEPKSARNNRLSNSTLSTTDMEHTQKMLQKTLPPVHGSSQSIPLPQKLPPKSTVIDDVAPPRPVSFNEDPRDRDINLFRIRERTRIEKEEREKFIKTAMLPPPPILPVKPAKSIRDIGIDLSKESMGSCKVEEPRIGAMIPPNLDDRGSYAVHNPGYDDSDDFPPPPSEIGLNTFATKQKSITNLSFRGISAAQHIFDRSESLVSVSSSASNQKNNEVNRRNPLTSISQHSLVNRRLLNVMPDEVDRSVGSSTILENDVQDSPASYVQDAEVRLNLFMKDKNNQDETTV</sequence>
<dbReference type="PANTHER" id="PTHR35574:SF2">
    <property type="entry name" value="CLAUDIN-LIKE IN CAENORHABDITIS"/>
    <property type="match status" value="1"/>
</dbReference>
<evidence type="ECO:0000256" key="2">
    <source>
        <dbReference type="SAM" id="Phobius"/>
    </source>
</evidence>
<evidence type="ECO:0000256" key="1">
    <source>
        <dbReference type="SAM" id="MobiDB-lite"/>
    </source>
</evidence>
<feature type="compositionally biased region" description="Low complexity" evidence="1">
    <location>
        <begin position="371"/>
        <end position="384"/>
    </location>
</feature>
<feature type="region of interest" description="Disordered" evidence="1">
    <location>
        <begin position="371"/>
        <end position="396"/>
    </location>
</feature>
<dbReference type="Pfam" id="PF07062">
    <property type="entry name" value="Clc-like"/>
    <property type="match status" value="2"/>
</dbReference>
<feature type="region of interest" description="Disordered" evidence="1">
    <location>
        <begin position="324"/>
        <end position="348"/>
    </location>
</feature>
<dbReference type="STRING" id="6238.A8Y085"/>
<keyword evidence="2" id="KW-1133">Transmembrane helix</keyword>
<feature type="transmembrane region" description="Helical" evidence="2">
    <location>
        <begin position="149"/>
        <end position="171"/>
    </location>
</feature>
<organism evidence="3 4">
    <name type="scientific">Caenorhabditis briggsae</name>
    <dbReference type="NCBI Taxonomy" id="6238"/>
    <lineage>
        <taxon>Eukaryota</taxon>
        <taxon>Metazoa</taxon>
        <taxon>Ecdysozoa</taxon>
        <taxon>Nematoda</taxon>
        <taxon>Chromadorea</taxon>
        <taxon>Rhabditida</taxon>
        <taxon>Rhabditina</taxon>
        <taxon>Rhabditomorpha</taxon>
        <taxon>Rhabditoidea</taxon>
        <taxon>Rhabditidae</taxon>
        <taxon>Peloderinae</taxon>
        <taxon>Caenorhabditis</taxon>
    </lineage>
</organism>
<reference evidence="3 4" key="2">
    <citation type="journal article" date="2011" name="PLoS Genet.">
        <title>Caenorhabditis briggsae recombinant inbred line genotypes reveal inter-strain incompatibility and the evolution of recombination.</title>
        <authorList>
            <person name="Ross J.A."/>
            <person name="Koboldt D.C."/>
            <person name="Staisch J.E."/>
            <person name="Chamberlin H.M."/>
            <person name="Gupta B.P."/>
            <person name="Miller R.D."/>
            <person name="Baird S.E."/>
            <person name="Haag E.S."/>
        </authorList>
    </citation>
    <scope>NUCLEOTIDE SEQUENCE [LARGE SCALE GENOMIC DNA]</scope>
    <source>
        <strain evidence="3 4">AF16</strain>
    </source>
</reference>
<dbReference type="InterPro" id="IPR010761">
    <property type="entry name" value="Clc_prot-like"/>
</dbReference>
<feature type="transmembrane region" description="Helical" evidence="2">
    <location>
        <begin position="18"/>
        <end position="37"/>
    </location>
</feature>
<dbReference type="FunCoup" id="A8Y085">
    <property type="interactions" value="112"/>
</dbReference>
<dbReference type="CTD" id="8574690"/>
<accession>A8Y085</accession>
<dbReference type="eggNOG" id="ENOG502R0IE">
    <property type="taxonomic scope" value="Eukaryota"/>
</dbReference>
<keyword evidence="4" id="KW-1185">Reference proteome</keyword>
<dbReference type="EMBL" id="HE601157">
    <property type="protein sequence ID" value="CAP38375.2"/>
    <property type="molecule type" value="Genomic_DNA"/>
</dbReference>
<dbReference type="WormBase" id="CBG21625a">
    <property type="protein sequence ID" value="CBP05118"/>
    <property type="gene ID" value="WBGene00040346"/>
</dbReference>
<feature type="compositionally biased region" description="Pro residues" evidence="1">
    <location>
        <begin position="385"/>
        <end position="394"/>
    </location>
</feature>
<reference evidence="3 4" key="1">
    <citation type="journal article" date="2003" name="PLoS Biol.">
        <title>The genome sequence of Caenorhabditis briggsae: a platform for comparative genomics.</title>
        <authorList>
            <person name="Stein L.D."/>
            <person name="Bao Z."/>
            <person name="Blasiar D."/>
            <person name="Blumenthal T."/>
            <person name="Brent M.R."/>
            <person name="Chen N."/>
            <person name="Chinwalla A."/>
            <person name="Clarke L."/>
            <person name="Clee C."/>
            <person name="Coghlan A."/>
            <person name="Coulson A."/>
            <person name="D'Eustachio P."/>
            <person name="Fitch D.H."/>
            <person name="Fulton L.A."/>
            <person name="Fulton R.E."/>
            <person name="Griffiths-Jones S."/>
            <person name="Harris T.W."/>
            <person name="Hillier L.W."/>
            <person name="Kamath R."/>
            <person name="Kuwabara P.E."/>
            <person name="Mardis E.R."/>
            <person name="Marra M.A."/>
            <person name="Miner T.L."/>
            <person name="Minx P."/>
            <person name="Mullikin J.C."/>
            <person name="Plumb R.W."/>
            <person name="Rogers J."/>
            <person name="Schein J.E."/>
            <person name="Sohrmann M."/>
            <person name="Spieth J."/>
            <person name="Stajich J.E."/>
            <person name="Wei C."/>
            <person name="Willey D."/>
            <person name="Wilson R.K."/>
            <person name="Durbin R."/>
            <person name="Waterston R.H."/>
        </authorList>
    </citation>
    <scope>NUCLEOTIDE SEQUENCE [LARGE SCALE GENOMIC DNA]</scope>
    <source>
        <strain evidence="3 4">AF16</strain>
    </source>
</reference>
<keyword evidence="2" id="KW-0812">Transmembrane</keyword>
<dbReference type="Gene3D" id="1.20.140.150">
    <property type="match status" value="1"/>
</dbReference>
<feature type="region of interest" description="Disordered" evidence="1">
    <location>
        <begin position="492"/>
        <end position="529"/>
    </location>
</feature>
<dbReference type="KEGG" id="cbr:CBG_21625"/>
<keyword evidence="2" id="KW-0472">Membrane</keyword>
<feature type="transmembrane region" description="Helical" evidence="2">
    <location>
        <begin position="178"/>
        <end position="204"/>
    </location>
</feature>
<feature type="compositionally biased region" description="Basic residues" evidence="1">
    <location>
        <begin position="330"/>
        <end position="342"/>
    </location>
</feature>
<dbReference type="GeneID" id="8574690"/>
<dbReference type="RefSeq" id="XP_045097347.1">
    <property type="nucleotide sequence ID" value="XM_045244894.1"/>
</dbReference>
<dbReference type="GO" id="GO:0016020">
    <property type="term" value="C:membrane"/>
    <property type="evidence" value="ECO:0007669"/>
    <property type="project" value="InterPro"/>
</dbReference>